<keyword evidence="3" id="KW-1185">Reference proteome</keyword>
<keyword evidence="1" id="KW-0175">Coiled coil</keyword>
<feature type="coiled-coil region" evidence="1">
    <location>
        <begin position="24"/>
        <end position="115"/>
    </location>
</feature>
<sequence>MPKRPCSPNPSDSSDAFPPQKVVVMGASREVSALQAQIDQLIQEKSDLMLHSFSELKQHEDKNRALDEKVQQLMNQIAELNEEADDLMNHENDALKAAEDKRDELYKELVQSNVEVCKLQRRVGILQQELESRKSIDRAGIQLLDRGKDTRGRIMDNQKVLRDASTQTDRGGIVNMLTTPVVQVVNPVDENATVSKREKSTIPDMIDPAIQIPRQVVNPVDETTVTLKKEEMTPPLFFRTPRMRQRSGSNKLSHT</sequence>
<evidence type="ECO:0000256" key="1">
    <source>
        <dbReference type="SAM" id="Coils"/>
    </source>
</evidence>
<protein>
    <submittedName>
        <fullName evidence="2">Uncharacterized protein</fullName>
    </submittedName>
</protein>
<accession>A0A6A4GBT1</accession>
<evidence type="ECO:0000313" key="2">
    <source>
        <dbReference type="EMBL" id="KAE9382937.1"/>
    </source>
</evidence>
<gene>
    <name evidence="2" type="ORF">BT96DRAFT_1009844</name>
</gene>
<dbReference type="AlphaFoldDB" id="A0A6A4GBT1"/>
<name>A0A6A4GBT1_9AGAR</name>
<proteinExistence type="predicted"/>
<dbReference type="EMBL" id="ML770837">
    <property type="protein sequence ID" value="KAE9382937.1"/>
    <property type="molecule type" value="Genomic_DNA"/>
</dbReference>
<organism evidence="2 3">
    <name type="scientific">Gymnopus androsaceus JB14</name>
    <dbReference type="NCBI Taxonomy" id="1447944"/>
    <lineage>
        <taxon>Eukaryota</taxon>
        <taxon>Fungi</taxon>
        <taxon>Dikarya</taxon>
        <taxon>Basidiomycota</taxon>
        <taxon>Agaricomycotina</taxon>
        <taxon>Agaricomycetes</taxon>
        <taxon>Agaricomycetidae</taxon>
        <taxon>Agaricales</taxon>
        <taxon>Marasmiineae</taxon>
        <taxon>Omphalotaceae</taxon>
        <taxon>Gymnopus</taxon>
    </lineage>
</organism>
<dbReference type="Proteomes" id="UP000799118">
    <property type="component" value="Unassembled WGS sequence"/>
</dbReference>
<reference evidence="2" key="1">
    <citation type="journal article" date="2019" name="Environ. Microbiol.">
        <title>Fungal ecological strategies reflected in gene transcription - a case study of two litter decomposers.</title>
        <authorList>
            <person name="Barbi F."/>
            <person name="Kohler A."/>
            <person name="Barry K."/>
            <person name="Baskaran P."/>
            <person name="Daum C."/>
            <person name="Fauchery L."/>
            <person name="Ihrmark K."/>
            <person name="Kuo A."/>
            <person name="LaButti K."/>
            <person name="Lipzen A."/>
            <person name="Morin E."/>
            <person name="Grigoriev I.V."/>
            <person name="Henrissat B."/>
            <person name="Lindahl B."/>
            <person name="Martin F."/>
        </authorList>
    </citation>
    <scope>NUCLEOTIDE SEQUENCE</scope>
    <source>
        <strain evidence="2">JB14</strain>
    </source>
</reference>
<evidence type="ECO:0000313" key="3">
    <source>
        <dbReference type="Proteomes" id="UP000799118"/>
    </source>
</evidence>